<evidence type="ECO:0000256" key="2">
    <source>
        <dbReference type="ARBA" id="ARBA00005722"/>
    </source>
</evidence>
<evidence type="ECO:0000256" key="1">
    <source>
        <dbReference type="ARBA" id="ARBA00004442"/>
    </source>
</evidence>
<evidence type="ECO:0000256" key="4">
    <source>
        <dbReference type="ARBA" id="ARBA00023136"/>
    </source>
</evidence>
<name>A0ABY5QRH5_9HYPH</name>
<keyword evidence="3" id="KW-0732">Signal</keyword>
<feature type="transmembrane region" description="Helical" evidence="6">
    <location>
        <begin position="46"/>
        <end position="66"/>
    </location>
</feature>
<evidence type="ECO:0000256" key="5">
    <source>
        <dbReference type="ARBA" id="ARBA00023237"/>
    </source>
</evidence>
<comment type="similarity">
    <text evidence="2">Belongs to the MipA/OmpV family.</text>
</comment>
<feature type="transmembrane region" description="Helical" evidence="6">
    <location>
        <begin position="105"/>
        <end position="124"/>
    </location>
</feature>
<dbReference type="InterPro" id="IPR010583">
    <property type="entry name" value="MipA"/>
</dbReference>
<dbReference type="PANTHER" id="PTHR38776:SF1">
    <property type="entry name" value="MLTA-INTERACTING PROTEIN-RELATED"/>
    <property type="match status" value="1"/>
</dbReference>
<keyword evidence="4 6" id="KW-0472">Membrane</keyword>
<dbReference type="EMBL" id="CP062229">
    <property type="protein sequence ID" value="UVC13776.1"/>
    <property type="molecule type" value="Genomic_DNA"/>
</dbReference>
<keyword evidence="6" id="KW-1133">Transmembrane helix</keyword>
<comment type="subcellular location">
    <subcellularLocation>
        <location evidence="1">Cell outer membrane</location>
    </subcellularLocation>
</comment>
<organism evidence="7 8">
    <name type="scientific">Mesorhizobium onobrychidis</name>
    <dbReference type="NCBI Taxonomy" id="2775404"/>
    <lineage>
        <taxon>Bacteria</taxon>
        <taxon>Pseudomonadati</taxon>
        <taxon>Pseudomonadota</taxon>
        <taxon>Alphaproteobacteria</taxon>
        <taxon>Hyphomicrobiales</taxon>
        <taxon>Phyllobacteriaceae</taxon>
        <taxon>Mesorhizobium</taxon>
    </lineage>
</organism>
<proteinExistence type="inferred from homology"/>
<keyword evidence="5" id="KW-0998">Cell outer membrane</keyword>
<evidence type="ECO:0000256" key="6">
    <source>
        <dbReference type="SAM" id="Phobius"/>
    </source>
</evidence>
<evidence type="ECO:0000313" key="7">
    <source>
        <dbReference type="EMBL" id="UVC13776.1"/>
    </source>
</evidence>
<dbReference type="PANTHER" id="PTHR38776">
    <property type="entry name" value="MLTA-INTERACTING PROTEIN-RELATED"/>
    <property type="match status" value="1"/>
</dbReference>
<protein>
    <submittedName>
        <fullName evidence="7">MipA/OmpV family protein</fullName>
    </submittedName>
</protein>
<reference evidence="7" key="1">
    <citation type="submission" date="2020-09" db="EMBL/GenBank/DDBJ databases">
        <title>Rhizobia associated with sainfoin plants.</title>
        <authorList>
            <person name="Asharfi S."/>
            <person name="Kuzmanovic N."/>
            <person name="Bunk B."/>
            <person name="Sproeer C."/>
            <person name="Becker M."/>
            <person name="Thuenen T."/>
        </authorList>
    </citation>
    <scope>NUCLEOTIDE SEQUENCE</scope>
    <source>
        <strain evidence="7">OM4</strain>
    </source>
</reference>
<sequence length="313" mass="33564">MPRSVRPRTPKFGHTTRLLIANFACSILVDTSPCSGTISSVRRWKVLIKIGLSVVAATVLLVTPAWSADNSGVDQAPQTDVDVVIELGLGGIIQPEYEGSKDYEIWPWPVIGFGYLAIPGLFAIGSPEAQAGGFAIGPSFNYTSDRDVSDDPDLSGLDDVDATFEAGLRASYEWTNAEVWGEARYAFGGADGVVGEFGVNAVARPTPELELKLGPFATVASADYMDSYFGVSARESANTGFRVDAFDPGGGFKSVGIRGLARYEFRPTWFLNAKASYSKLVGDAADSPIVKFGSEDQFAFGLSISKRFSFDLF</sequence>
<gene>
    <name evidence="7" type="ORF">IHQ72_24175</name>
</gene>
<evidence type="ECO:0000256" key="3">
    <source>
        <dbReference type="ARBA" id="ARBA00022729"/>
    </source>
</evidence>
<keyword evidence="6" id="KW-0812">Transmembrane</keyword>
<keyword evidence="8" id="KW-1185">Reference proteome</keyword>
<evidence type="ECO:0000313" key="8">
    <source>
        <dbReference type="Proteomes" id="UP001058098"/>
    </source>
</evidence>
<dbReference type="Proteomes" id="UP001058098">
    <property type="component" value="Chromosome"/>
</dbReference>
<accession>A0ABY5QRH5</accession>
<dbReference type="Pfam" id="PF06629">
    <property type="entry name" value="MipA"/>
    <property type="match status" value="1"/>
</dbReference>